<organism evidence="2 3">
    <name type="scientific">Tegillarca granosa</name>
    <name type="common">Malaysian cockle</name>
    <name type="synonym">Anadara granosa</name>
    <dbReference type="NCBI Taxonomy" id="220873"/>
    <lineage>
        <taxon>Eukaryota</taxon>
        <taxon>Metazoa</taxon>
        <taxon>Spiralia</taxon>
        <taxon>Lophotrochozoa</taxon>
        <taxon>Mollusca</taxon>
        <taxon>Bivalvia</taxon>
        <taxon>Autobranchia</taxon>
        <taxon>Pteriomorphia</taxon>
        <taxon>Arcoida</taxon>
        <taxon>Arcoidea</taxon>
        <taxon>Arcidae</taxon>
        <taxon>Tegillarca</taxon>
    </lineage>
</organism>
<dbReference type="Gene3D" id="3.90.226.10">
    <property type="entry name" value="2-enoyl-CoA Hydratase, Chain A, domain 1"/>
    <property type="match status" value="1"/>
</dbReference>
<gene>
    <name evidence="2" type="ORF">KUTeg_014102</name>
</gene>
<keyword evidence="3" id="KW-1185">Reference proteome</keyword>
<proteinExistence type="inferred from homology"/>
<protein>
    <submittedName>
        <fullName evidence="2">Uncharacterized protein</fullName>
    </submittedName>
</protein>
<reference evidence="2 3" key="1">
    <citation type="submission" date="2022-12" db="EMBL/GenBank/DDBJ databases">
        <title>Chromosome-level genome of Tegillarca granosa.</title>
        <authorList>
            <person name="Kim J."/>
        </authorList>
    </citation>
    <scope>NUCLEOTIDE SEQUENCE [LARGE SCALE GENOMIC DNA]</scope>
    <source>
        <strain evidence="2">Teg-2019</strain>
        <tissue evidence="2">Adductor muscle</tissue>
    </source>
</reference>
<name>A0ABQ9EVP0_TEGGR</name>
<comment type="similarity">
    <text evidence="1">Belongs to the enoyl-CoA hydratase/isomerase family.</text>
</comment>
<evidence type="ECO:0000313" key="2">
    <source>
        <dbReference type="EMBL" id="KAJ8309228.1"/>
    </source>
</evidence>
<dbReference type="PANTHER" id="PTHR43149:SF1">
    <property type="entry name" value="DELTA(3,5)-DELTA(2,4)-DIENOYL-COA ISOMERASE, MITOCHONDRIAL"/>
    <property type="match status" value="1"/>
</dbReference>
<evidence type="ECO:0000256" key="1">
    <source>
        <dbReference type="ARBA" id="ARBA00005254"/>
    </source>
</evidence>
<dbReference type="InterPro" id="IPR045002">
    <property type="entry name" value="Ech1-like"/>
</dbReference>
<dbReference type="EMBL" id="JARBDR010000657">
    <property type="protein sequence ID" value="KAJ8309228.1"/>
    <property type="molecule type" value="Genomic_DNA"/>
</dbReference>
<dbReference type="SUPFAM" id="SSF52096">
    <property type="entry name" value="ClpP/crotonase"/>
    <property type="match status" value="1"/>
</dbReference>
<dbReference type="InterPro" id="IPR029045">
    <property type="entry name" value="ClpP/crotonase-like_dom_sf"/>
</dbReference>
<dbReference type="Proteomes" id="UP001217089">
    <property type="component" value="Unassembled WGS sequence"/>
</dbReference>
<dbReference type="PANTHER" id="PTHR43149">
    <property type="entry name" value="ENOYL-COA HYDRATASE"/>
    <property type="match status" value="1"/>
</dbReference>
<sequence>MIAMRLMEVDIGLAADVGTLQRFPKVVGNDSLARELAYTARKMFSDEAKQVGYVRCCIKSHGTLFRLT</sequence>
<evidence type="ECO:0000313" key="3">
    <source>
        <dbReference type="Proteomes" id="UP001217089"/>
    </source>
</evidence>
<comment type="caution">
    <text evidence="2">The sequence shown here is derived from an EMBL/GenBank/DDBJ whole genome shotgun (WGS) entry which is preliminary data.</text>
</comment>
<accession>A0ABQ9EVP0</accession>